<evidence type="ECO:0000256" key="3">
    <source>
        <dbReference type="ARBA" id="ARBA00046271"/>
    </source>
</evidence>
<organism evidence="6 7">
    <name type="scientific">Aureobasidium vineae</name>
    <dbReference type="NCBI Taxonomy" id="2773715"/>
    <lineage>
        <taxon>Eukaryota</taxon>
        <taxon>Fungi</taxon>
        <taxon>Dikarya</taxon>
        <taxon>Ascomycota</taxon>
        <taxon>Pezizomycotina</taxon>
        <taxon>Dothideomycetes</taxon>
        <taxon>Dothideomycetidae</taxon>
        <taxon>Dothideales</taxon>
        <taxon>Saccotheciaceae</taxon>
        <taxon>Aureobasidium</taxon>
    </lineage>
</organism>
<evidence type="ECO:0000313" key="6">
    <source>
        <dbReference type="EMBL" id="CAD0087604.1"/>
    </source>
</evidence>
<proteinExistence type="predicted"/>
<gene>
    <name evidence="6" type="ORF">AWRI4619_LOCUS4722</name>
</gene>
<feature type="compositionally biased region" description="Basic and acidic residues" evidence="4">
    <location>
        <begin position="145"/>
        <end position="166"/>
    </location>
</feature>
<evidence type="ECO:0000256" key="4">
    <source>
        <dbReference type="SAM" id="MobiDB-lite"/>
    </source>
</evidence>
<protein>
    <submittedName>
        <fullName evidence="6">Uncharacterized protein</fullName>
    </submittedName>
</protein>
<accession>A0A9N8P9D3</accession>
<comment type="subcellular location">
    <subcellularLocation>
        <location evidence="3">Peroxisome membrane</location>
    </subcellularLocation>
</comment>
<evidence type="ECO:0000256" key="1">
    <source>
        <dbReference type="ARBA" id="ARBA00023136"/>
    </source>
</evidence>
<feature type="region of interest" description="Disordered" evidence="4">
    <location>
        <begin position="133"/>
        <end position="166"/>
    </location>
</feature>
<name>A0A9N8P9D3_9PEZI</name>
<dbReference type="EMBL" id="CAIJEN010000006">
    <property type="protein sequence ID" value="CAD0087604.1"/>
    <property type="molecule type" value="Genomic_DNA"/>
</dbReference>
<dbReference type="Pfam" id="PF05648">
    <property type="entry name" value="PEX11"/>
    <property type="match status" value="1"/>
</dbReference>
<dbReference type="InterPro" id="IPR008733">
    <property type="entry name" value="PEX11"/>
</dbReference>
<reference evidence="6" key="1">
    <citation type="submission" date="2020-06" db="EMBL/GenBank/DDBJ databases">
        <authorList>
            <person name="Onetto C."/>
        </authorList>
    </citation>
    <scope>NUCLEOTIDE SEQUENCE</scope>
</reference>
<evidence type="ECO:0000313" key="7">
    <source>
        <dbReference type="Proteomes" id="UP000716446"/>
    </source>
</evidence>
<keyword evidence="7" id="KW-1185">Reference proteome</keyword>
<dbReference type="Proteomes" id="UP000716446">
    <property type="component" value="Unassembled WGS sequence"/>
</dbReference>
<keyword evidence="1 5" id="KW-0472">Membrane</keyword>
<dbReference type="GO" id="GO:0016559">
    <property type="term" value="P:peroxisome fission"/>
    <property type="evidence" value="ECO:0007669"/>
    <property type="project" value="InterPro"/>
</dbReference>
<comment type="caution">
    <text evidence="6">The sequence shown here is derived from an EMBL/GenBank/DDBJ whole genome shotgun (WGS) entry which is preliminary data.</text>
</comment>
<keyword evidence="5" id="KW-1133">Transmembrane helix</keyword>
<dbReference type="AlphaFoldDB" id="A0A9N8P9D3"/>
<keyword evidence="2" id="KW-0576">Peroxisome</keyword>
<feature type="non-terminal residue" evidence="6">
    <location>
        <position position="1"/>
    </location>
</feature>
<evidence type="ECO:0000256" key="5">
    <source>
        <dbReference type="SAM" id="Phobius"/>
    </source>
</evidence>
<keyword evidence="5" id="KW-0812">Transmembrane</keyword>
<dbReference type="GO" id="GO:0005778">
    <property type="term" value="C:peroxisomal membrane"/>
    <property type="evidence" value="ECO:0007669"/>
    <property type="project" value="UniProtKB-SubCell"/>
</dbReference>
<evidence type="ECO:0000256" key="2">
    <source>
        <dbReference type="ARBA" id="ARBA00023140"/>
    </source>
</evidence>
<feature type="transmembrane region" description="Helical" evidence="5">
    <location>
        <begin position="99"/>
        <end position="118"/>
    </location>
</feature>
<feature type="transmembrane region" description="Helical" evidence="5">
    <location>
        <begin position="36"/>
        <end position="64"/>
    </location>
</feature>
<sequence length="196" mass="21896">RRYLRLFKWIDFGQLTLQSTSEPDSSRRLLKTAKNALLALYFFMEMFCITWFIAISVSLLLTLYDIFGFSHSSPAKTALYTTLICDVCDITIPGSAVGWIPVSSVTVAIASSISSILVGKDIWERVQQEAKQKEQRKREKAARKVRFDAGTKAEENEKDVVDGEKERNGVVNGGVKTLVNVVGDEDGSVKKRVKKA</sequence>